<dbReference type="InterPro" id="IPR036179">
    <property type="entry name" value="Ig-like_dom_sf"/>
</dbReference>
<dbReference type="InterPro" id="IPR013783">
    <property type="entry name" value="Ig-like_fold"/>
</dbReference>
<evidence type="ECO:0000313" key="3">
    <source>
        <dbReference type="Proteomes" id="UP001558652"/>
    </source>
</evidence>
<dbReference type="PANTHER" id="PTHR23278:SF19">
    <property type="entry name" value="OBSCURIN"/>
    <property type="match status" value="1"/>
</dbReference>
<proteinExistence type="predicted"/>
<sequence>MLGNVTYDLNRKTFNFILNIIFDASKTHPSHSGLQPQERSLASKLVYTPDERSDCVAGRPIPTVRWWRGETLVDSTDRTTVFPSVKNRQLVVFPLDRSHLHAVYTCQASNNNISLPVSASVTVEIHCEFIFTYCANISQRIDQG</sequence>
<comment type="caution">
    <text evidence="2">The sequence shown here is derived from an EMBL/GenBank/DDBJ whole genome shotgun (WGS) entry which is preliminary data.</text>
</comment>
<dbReference type="EMBL" id="JBFDAA010000021">
    <property type="protein sequence ID" value="KAL1114814.1"/>
    <property type="molecule type" value="Genomic_DNA"/>
</dbReference>
<feature type="domain" description="Ig-like" evidence="1">
    <location>
        <begin position="29"/>
        <end position="122"/>
    </location>
</feature>
<dbReference type="Gene3D" id="2.60.40.10">
    <property type="entry name" value="Immunoglobulins"/>
    <property type="match status" value="1"/>
</dbReference>
<gene>
    <name evidence="2" type="ORF">AAG570_007638</name>
</gene>
<dbReference type="SUPFAM" id="SSF48726">
    <property type="entry name" value="Immunoglobulin"/>
    <property type="match status" value="1"/>
</dbReference>
<evidence type="ECO:0000259" key="1">
    <source>
        <dbReference type="PROSITE" id="PS50835"/>
    </source>
</evidence>
<dbReference type="PROSITE" id="PS50835">
    <property type="entry name" value="IG_LIKE"/>
    <property type="match status" value="1"/>
</dbReference>
<reference evidence="2 3" key="1">
    <citation type="submission" date="2024-07" db="EMBL/GenBank/DDBJ databases">
        <title>Chromosome-level genome assembly of the water stick insect Ranatra chinensis (Heteroptera: Nepidae).</title>
        <authorList>
            <person name="Liu X."/>
        </authorList>
    </citation>
    <scope>NUCLEOTIDE SEQUENCE [LARGE SCALE GENOMIC DNA]</scope>
    <source>
        <strain evidence="2">Cailab_2021Rc</strain>
        <tissue evidence="2">Muscle</tissue>
    </source>
</reference>
<dbReference type="AlphaFoldDB" id="A0ABD0YCN2"/>
<dbReference type="PANTHER" id="PTHR23278">
    <property type="entry name" value="SIDESTEP PROTEIN"/>
    <property type="match status" value="1"/>
</dbReference>
<keyword evidence="3" id="KW-1185">Reference proteome</keyword>
<dbReference type="Proteomes" id="UP001558652">
    <property type="component" value="Unassembled WGS sequence"/>
</dbReference>
<protein>
    <recommendedName>
        <fullName evidence="1">Ig-like domain-containing protein</fullName>
    </recommendedName>
</protein>
<accession>A0ABD0YCN2</accession>
<organism evidence="2 3">
    <name type="scientific">Ranatra chinensis</name>
    <dbReference type="NCBI Taxonomy" id="642074"/>
    <lineage>
        <taxon>Eukaryota</taxon>
        <taxon>Metazoa</taxon>
        <taxon>Ecdysozoa</taxon>
        <taxon>Arthropoda</taxon>
        <taxon>Hexapoda</taxon>
        <taxon>Insecta</taxon>
        <taxon>Pterygota</taxon>
        <taxon>Neoptera</taxon>
        <taxon>Paraneoptera</taxon>
        <taxon>Hemiptera</taxon>
        <taxon>Heteroptera</taxon>
        <taxon>Panheteroptera</taxon>
        <taxon>Nepomorpha</taxon>
        <taxon>Nepidae</taxon>
        <taxon>Ranatrinae</taxon>
        <taxon>Ranatra</taxon>
    </lineage>
</organism>
<dbReference type="CDD" id="cd00096">
    <property type="entry name" value="Ig"/>
    <property type="match status" value="1"/>
</dbReference>
<name>A0ABD0YCN2_9HEMI</name>
<dbReference type="InterPro" id="IPR007110">
    <property type="entry name" value="Ig-like_dom"/>
</dbReference>
<evidence type="ECO:0000313" key="2">
    <source>
        <dbReference type="EMBL" id="KAL1114814.1"/>
    </source>
</evidence>